<dbReference type="SUPFAM" id="SSF101936">
    <property type="entry name" value="DNA-binding pseudobarrel domain"/>
    <property type="match status" value="2"/>
</dbReference>
<dbReference type="Pfam" id="PF10551">
    <property type="entry name" value="MULE"/>
    <property type="match status" value="1"/>
</dbReference>
<dbReference type="Pfam" id="PF03478">
    <property type="entry name" value="Beta-prop_KIB1-4"/>
    <property type="match status" value="1"/>
</dbReference>
<evidence type="ECO:0000259" key="9">
    <source>
        <dbReference type="PROSITE" id="PS50966"/>
    </source>
</evidence>
<dbReference type="GO" id="GO:0006355">
    <property type="term" value="P:regulation of DNA-templated transcription"/>
    <property type="evidence" value="ECO:0007669"/>
    <property type="project" value="InterPro"/>
</dbReference>
<dbReference type="InterPro" id="IPR018289">
    <property type="entry name" value="MULE_transposase_dom"/>
</dbReference>
<dbReference type="GO" id="GO:0005634">
    <property type="term" value="C:nucleus"/>
    <property type="evidence" value="ECO:0007669"/>
    <property type="project" value="UniProtKB-SubCell"/>
</dbReference>
<comment type="subcellular location">
    <subcellularLocation>
        <location evidence="1">Nucleus</location>
    </subcellularLocation>
</comment>
<feature type="compositionally biased region" description="Polar residues" evidence="7">
    <location>
        <begin position="670"/>
        <end position="701"/>
    </location>
</feature>
<evidence type="ECO:0000256" key="5">
    <source>
        <dbReference type="ARBA" id="ARBA00023242"/>
    </source>
</evidence>
<dbReference type="InterPro" id="IPR015300">
    <property type="entry name" value="DNA-bd_pseudobarrel_sf"/>
</dbReference>
<evidence type="ECO:0000256" key="2">
    <source>
        <dbReference type="ARBA" id="ARBA00023015"/>
    </source>
</evidence>
<gene>
    <name evidence="10" type="ORF">QYE76_011014</name>
</gene>
<dbReference type="InterPro" id="IPR005174">
    <property type="entry name" value="KIB1-4_b-propeller"/>
</dbReference>
<evidence type="ECO:0000256" key="1">
    <source>
        <dbReference type="ARBA" id="ARBA00004123"/>
    </source>
</evidence>
<keyword evidence="2" id="KW-0805">Transcription regulation</keyword>
<keyword evidence="6" id="KW-0479">Metal-binding</keyword>
<keyword evidence="3" id="KW-0238">DNA-binding</keyword>
<dbReference type="CDD" id="cd10017">
    <property type="entry name" value="B3_DNA"/>
    <property type="match status" value="2"/>
</dbReference>
<evidence type="ECO:0000313" key="10">
    <source>
        <dbReference type="EMBL" id="KAK1694317.1"/>
    </source>
</evidence>
<dbReference type="PANTHER" id="PTHR31669:SF214">
    <property type="entry name" value="PROTEIN FAR1-RELATED SEQUENCE"/>
    <property type="match status" value="1"/>
</dbReference>
<keyword evidence="6" id="KW-0862">Zinc</keyword>
<dbReference type="Gene3D" id="2.40.330.10">
    <property type="entry name" value="DNA-binding pseudobarrel domain"/>
    <property type="match status" value="2"/>
</dbReference>
<dbReference type="PANTHER" id="PTHR31669">
    <property type="entry name" value="PROTEIN FAR1-RELATED SEQUENCE 10-RELATED"/>
    <property type="match status" value="1"/>
</dbReference>
<dbReference type="Pfam" id="PF03101">
    <property type="entry name" value="FAR1"/>
    <property type="match status" value="1"/>
</dbReference>
<protein>
    <submittedName>
        <fullName evidence="10">Uncharacterized protein</fullName>
    </submittedName>
</protein>
<evidence type="ECO:0000259" key="8">
    <source>
        <dbReference type="PROSITE" id="PS50863"/>
    </source>
</evidence>
<evidence type="ECO:0000256" key="3">
    <source>
        <dbReference type="ARBA" id="ARBA00023125"/>
    </source>
</evidence>
<dbReference type="InterPro" id="IPR004330">
    <property type="entry name" value="FAR1_DNA_bnd_dom"/>
</dbReference>
<feature type="compositionally biased region" description="Acidic residues" evidence="7">
    <location>
        <begin position="1575"/>
        <end position="1594"/>
    </location>
</feature>
<feature type="domain" description="TF-B3" evidence="8">
    <location>
        <begin position="372"/>
        <end position="466"/>
    </location>
</feature>
<sequence>MAASNDDQLDGDWGKLPAELFNLIAQSLDVTVDVRLAACSKTLCRHVADNMNLHHWDGPCLLMPDSAHWHYDDSSAHHTVYHVVPLDHPRRTAILPFMDNRFWVGMNGDWIAGVDSGGNWFLANIYTHQEISLPSSETCNIFREEWIGFPDLPPERYMTYGRAMFLLKIVICEVPTKAGHYSDYKLIALFNSGLAYLANGSQEWRLFSLASWGVDYSDAIEHNGFIVAVDGWTGTTYCWDQSQAASVPSLAVLSSPLEAPSGSALISLAAAPASPAAPTPTPAARSSPVAAPPKDAMQKQTRSNVNEQLRLRTVDCTCPLHRPEFRIQRNSLAKKPKVTGRRDAAFQRCILKGRGKGRPKRVGHSADPPQPSRFYVQLDGNDDMYMLVIPREFKQCLKGILPRPIKLKTSVGCAWYVHIDEYQGELVLKDGWFGFAEAHELQLDDLLVFEFLTAPSCSELQISPDPSPSISPESSLYTTGVHHRSDYAAWTPSSTDAATSHLKTPLRRRGIPDSLGPWLQWRYVSPESLALPCSNKKLKLGESLSWKETSVEPAPVCKVFGRIDEENTPDSFCKVLCTSELEVISIPSRVLPWFYGGCPESINLKMSTACTWIVDLKQQDGNVLMDKGWPEFVKAHDLKVGYLLTFKKLDTKSLQVLIFGYNCCEKMDTTNPNEPGKTQQGDGSTATESLFGSMTRNSPMQSRRMVDKFAQRRKEKAELESLAELQAVEASLYKHKRNSDPEGHTSSNITRANTQKCKDFDLNEELKFEDGDNEGYADSNIPEMHADGASFAGENACPADNADYSNASEHGNREEDKYEEIIESVLNPEEPTAEEIEMDRMFANKKYPTMQEISEASTPTVGMEFDSKEEAFFFFAVYARRVGFSIKKDTSYESKKTNEISRQTFACNRCRDDTYVDSALRQRRTCRIVQTKCQVRMFVKEYRGKWSITNIRLEHNHSLAPSEWIVRFMKCHRSMSASDKTLIHILQETRVPPRNIMKIFRKTRGSFRAVPFDTKNLENEIAKERKKMKNRDIEELLVLFKEAREKMPSFKHSIDVDSDNRVKSLFWIDQIGRANYSKFGQFVSFDTTFSTNQYGMPFAPIIGVDNYGKTVVFGVGLLEDERADTFKWLFEEFLSAMDNKHLETIITDQDVAMRIGISKALPYTVHRFCNFHISKNMDDKLSLFFAVRGTLKEELRAVIRSSFTPEEFETEWHDLLERHNALGEPHLDKIYEIRDQWVPAYFKESFFPFTSSTGRSESTNSLFKHYVKRKDSIGTFFKEYMIIQEKKQSDLDRLREKSEFKESTNWGYNPIEREAMKIYTDPIYGKFAEELRKGTAYNVEVEEENRLYRVIRLTNYRNAEFPRSTYMVSISPDEDVYKCSCSKMARDGIQCCHVMRVATHIGLTELPVSFINPRWTTAAGIEVARLTERRSNTASQNTHLAVRHAIEMSKISHILSTVCTDDRSYDLFAEGVVELKKAICKDAIERLQTKEKVTRKRKKVDDPVQQDTDNMSHEDREDSNHGHNNEQIHLEEENSADEETNQDEHIPYKDPPQSGNPGFNLAVTRCSDGDGGVDGGDDDDDGGDDVPLDDDGDGVDFPLREGISPADSCPPESSFLSGVLRPAEAAVTLREVLSVA</sequence>
<dbReference type="SMART" id="SM01019">
    <property type="entry name" value="B3"/>
    <property type="match status" value="2"/>
</dbReference>
<dbReference type="EMBL" id="JAUUTY010000001">
    <property type="protein sequence ID" value="KAK1694317.1"/>
    <property type="molecule type" value="Genomic_DNA"/>
</dbReference>
<dbReference type="PROSITE" id="PS50966">
    <property type="entry name" value="ZF_SWIM"/>
    <property type="match status" value="1"/>
</dbReference>
<feature type="region of interest" description="Disordered" evidence="7">
    <location>
        <begin position="1491"/>
        <end position="1618"/>
    </location>
</feature>
<evidence type="ECO:0000256" key="7">
    <source>
        <dbReference type="SAM" id="MobiDB-lite"/>
    </source>
</evidence>
<dbReference type="Proteomes" id="UP001231189">
    <property type="component" value="Unassembled WGS sequence"/>
</dbReference>
<comment type="caution">
    <text evidence="10">The sequence shown here is derived from an EMBL/GenBank/DDBJ whole genome shotgun (WGS) entry which is preliminary data.</text>
</comment>
<evidence type="ECO:0000256" key="6">
    <source>
        <dbReference type="PROSITE-ProRule" id="PRU00325"/>
    </source>
</evidence>
<accession>A0AAD8TYD0</accession>
<feature type="compositionally biased region" description="Low complexity" evidence="7">
    <location>
        <begin position="282"/>
        <end position="293"/>
    </location>
</feature>
<reference evidence="10" key="1">
    <citation type="submission" date="2023-07" db="EMBL/GenBank/DDBJ databases">
        <title>A chromosome-level genome assembly of Lolium multiflorum.</title>
        <authorList>
            <person name="Chen Y."/>
            <person name="Copetti D."/>
            <person name="Kolliker R."/>
            <person name="Studer B."/>
        </authorList>
    </citation>
    <scope>NUCLEOTIDE SEQUENCE</scope>
    <source>
        <strain evidence="10">02402/16</strain>
        <tissue evidence="10">Leaf</tissue>
    </source>
</reference>
<dbReference type="GO" id="GO:0003677">
    <property type="term" value="F:DNA binding"/>
    <property type="evidence" value="ECO:0007669"/>
    <property type="project" value="UniProtKB-KW"/>
</dbReference>
<dbReference type="GO" id="GO:0008270">
    <property type="term" value="F:zinc ion binding"/>
    <property type="evidence" value="ECO:0007669"/>
    <property type="project" value="UniProtKB-KW"/>
</dbReference>
<keyword evidence="11" id="KW-1185">Reference proteome</keyword>
<dbReference type="Pfam" id="PF02362">
    <property type="entry name" value="B3"/>
    <property type="match status" value="2"/>
</dbReference>
<keyword evidence="4" id="KW-0804">Transcription</keyword>
<feature type="domain" description="SWIM-type" evidence="9">
    <location>
        <begin position="1366"/>
        <end position="1402"/>
    </location>
</feature>
<feature type="region of interest" description="Disordered" evidence="7">
    <location>
        <begin position="275"/>
        <end position="302"/>
    </location>
</feature>
<dbReference type="InterPro" id="IPR003340">
    <property type="entry name" value="B3_DNA-bd"/>
</dbReference>
<dbReference type="InterPro" id="IPR031052">
    <property type="entry name" value="FHY3/FAR1"/>
</dbReference>
<feature type="domain" description="TF-B3" evidence="8">
    <location>
        <begin position="602"/>
        <end position="662"/>
    </location>
</feature>
<name>A0AAD8TYD0_LOLMU</name>
<dbReference type="PROSITE" id="PS50863">
    <property type="entry name" value="B3"/>
    <property type="match status" value="2"/>
</dbReference>
<proteinExistence type="predicted"/>
<organism evidence="10 11">
    <name type="scientific">Lolium multiflorum</name>
    <name type="common">Italian ryegrass</name>
    <name type="synonym">Lolium perenne subsp. multiflorum</name>
    <dbReference type="NCBI Taxonomy" id="4521"/>
    <lineage>
        <taxon>Eukaryota</taxon>
        <taxon>Viridiplantae</taxon>
        <taxon>Streptophyta</taxon>
        <taxon>Embryophyta</taxon>
        <taxon>Tracheophyta</taxon>
        <taxon>Spermatophyta</taxon>
        <taxon>Magnoliopsida</taxon>
        <taxon>Liliopsida</taxon>
        <taxon>Poales</taxon>
        <taxon>Poaceae</taxon>
        <taxon>BOP clade</taxon>
        <taxon>Pooideae</taxon>
        <taxon>Poodae</taxon>
        <taxon>Poeae</taxon>
        <taxon>Poeae Chloroplast Group 2 (Poeae type)</taxon>
        <taxon>Loliodinae</taxon>
        <taxon>Loliinae</taxon>
        <taxon>Lolium</taxon>
    </lineage>
</organism>
<feature type="region of interest" description="Disordered" evidence="7">
    <location>
        <begin position="788"/>
        <end position="814"/>
    </location>
</feature>
<feature type="region of interest" description="Disordered" evidence="7">
    <location>
        <begin position="670"/>
        <end position="703"/>
    </location>
</feature>
<evidence type="ECO:0000313" key="11">
    <source>
        <dbReference type="Proteomes" id="UP001231189"/>
    </source>
</evidence>
<dbReference type="InterPro" id="IPR007527">
    <property type="entry name" value="Znf_SWIM"/>
</dbReference>
<feature type="compositionally biased region" description="Basic and acidic residues" evidence="7">
    <location>
        <begin position="1510"/>
        <end position="1532"/>
    </location>
</feature>
<evidence type="ECO:0000256" key="4">
    <source>
        <dbReference type="ARBA" id="ARBA00023163"/>
    </source>
</evidence>
<keyword evidence="5" id="KW-0539">Nucleus</keyword>
<keyword evidence="6" id="KW-0863">Zinc-finger</keyword>